<dbReference type="AlphaFoldDB" id="A0A4Z0WHY7"/>
<keyword evidence="9" id="KW-1185">Reference proteome</keyword>
<dbReference type="UniPathway" id="UPA00124"/>
<organism evidence="8 9">
    <name type="scientific">Natronospirillum operosum</name>
    <dbReference type="NCBI Taxonomy" id="2759953"/>
    <lineage>
        <taxon>Bacteria</taxon>
        <taxon>Pseudomonadati</taxon>
        <taxon>Pseudomonadota</taxon>
        <taxon>Gammaproteobacteria</taxon>
        <taxon>Oceanospirillales</taxon>
        <taxon>Natronospirillaceae</taxon>
        <taxon>Natronospirillum</taxon>
    </lineage>
</organism>
<evidence type="ECO:0000313" key="8">
    <source>
        <dbReference type="EMBL" id="TGG94973.1"/>
    </source>
</evidence>
<dbReference type="GO" id="GO:0019305">
    <property type="term" value="P:dTDP-rhamnose biosynthetic process"/>
    <property type="evidence" value="ECO:0007669"/>
    <property type="project" value="UniProtKB-UniPathway"/>
</dbReference>
<dbReference type="PANTHER" id="PTHR10491:SF4">
    <property type="entry name" value="METHIONINE ADENOSYLTRANSFERASE 2 SUBUNIT BETA"/>
    <property type="match status" value="1"/>
</dbReference>
<evidence type="ECO:0000256" key="6">
    <source>
        <dbReference type="RuleBase" id="RU364082"/>
    </source>
</evidence>
<dbReference type="Gene3D" id="3.40.50.720">
    <property type="entry name" value="NAD(P)-binding Rossmann-like Domain"/>
    <property type="match status" value="1"/>
</dbReference>
<dbReference type="InterPro" id="IPR005913">
    <property type="entry name" value="dTDP_dehydrorham_reduct"/>
</dbReference>
<dbReference type="InterPro" id="IPR029903">
    <property type="entry name" value="RmlD-like-bd"/>
</dbReference>
<evidence type="ECO:0000313" key="9">
    <source>
        <dbReference type="Proteomes" id="UP000297475"/>
    </source>
</evidence>
<dbReference type="GO" id="GO:0008831">
    <property type="term" value="F:dTDP-4-dehydrorhamnose reductase activity"/>
    <property type="evidence" value="ECO:0007669"/>
    <property type="project" value="UniProtKB-EC"/>
</dbReference>
<dbReference type="UniPathway" id="UPA00281"/>
<evidence type="ECO:0000256" key="5">
    <source>
        <dbReference type="ARBA" id="ARBA00048200"/>
    </source>
</evidence>
<dbReference type="NCBIfam" id="TIGR01214">
    <property type="entry name" value="rmlD"/>
    <property type="match status" value="1"/>
</dbReference>
<sequence>MKVLITGARGQVGTALTAACTEVGIQHLGLGHRELDITDGAAVQAVLARERPDFVINAAAFSDVAVAQGEANLCYAINRDGAANLAQACEAVGAGLLYLSSDYVFDGLQARPYTEKDKPNPRNVYGNSKLEGEEAVREYCSRHLVLRTSWVFSAEGNNFFMRSLERAMSGQPVKGVNDQISCPTWAGHLAIVCVAMLQQVHCNIEPNLWGTYHYSDRGATTRYEFARTIVAQAVQAGLASETQVQAIESADLQNRAEEARQSVLSSDHLFFTFGIRQRGWRQGLKSALEAVRQGQRAA</sequence>
<keyword evidence="6 8" id="KW-0560">Oxidoreductase</keyword>
<protein>
    <recommendedName>
        <fullName evidence="4 6">dTDP-4-dehydrorhamnose reductase</fullName>
        <ecNumber evidence="3 6">1.1.1.133</ecNumber>
    </recommendedName>
</protein>
<keyword evidence="6" id="KW-0521">NADP</keyword>
<reference evidence="8 9" key="1">
    <citation type="submission" date="2019-04" db="EMBL/GenBank/DDBJ databases">
        <title>Natronospirillum operosus gen. nov., sp. nov., a haloalkaliphilic satellite isolated from decaying biomass of laboratory culture of cyanobacterium Geitlerinema sp. and proposal of Natronospirillaceae fam. nov. and Saccharospirillaceae fam. nov.</title>
        <authorList>
            <person name="Kevbrin V."/>
            <person name="Boltyanskaya Y."/>
            <person name="Koziaeva V."/>
            <person name="Grouzdev D.S."/>
            <person name="Park M."/>
            <person name="Cho J."/>
        </authorList>
    </citation>
    <scope>NUCLEOTIDE SEQUENCE [LARGE SCALE GENOMIC DNA]</scope>
    <source>
        <strain evidence="8 9">G-116</strain>
    </source>
</reference>
<feature type="domain" description="RmlD-like substrate binding" evidence="7">
    <location>
        <begin position="1"/>
        <end position="291"/>
    </location>
</feature>
<dbReference type="RefSeq" id="WP_135480257.1">
    <property type="nucleotide sequence ID" value="NZ_SRMF01000001.1"/>
</dbReference>
<accession>A0A4Z0WHY7</accession>
<comment type="caution">
    <text evidence="8">The sequence shown here is derived from an EMBL/GenBank/DDBJ whole genome shotgun (WGS) entry which is preliminary data.</text>
</comment>
<evidence type="ECO:0000256" key="3">
    <source>
        <dbReference type="ARBA" id="ARBA00012929"/>
    </source>
</evidence>
<evidence type="ECO:0000259" key="7">
    <source>
        <dbReference type="Pfam" id="PF04321"/>
    </source>
</evidence>
<gene>
    <name evidence="8" type="primary">rfbD</name>
    <name evidence="8" type="ORF">E4656_00645</name>
</gene>
<dbReference type="SUPFAM" id="SSF51735">
    <property type="entry name" value="NAD(P)-binding Rossmann-fold domains"/>
    <property type="match status" value="1"/>
</dbReference>
<comment type="pathway">
    <text evidence="1 6">Carbohydrate biosynthesis; dTDP-L-rhamnose biosynthesis.</text>
</comment>
<dbReference type="Pfam" id="PF04321">
    <property type="entry name" value="RmlD_sub_bind"/>
    <property type="match status" value="1"/>
</dbReference>
<proteinExistence type="inferred from homology"/>
<comment type="function">
    <text evidence="6">Catalyzes the reduction of dTDP-6-deoxy-L-lyxo-4-hexulose to yield dTDP-L-rhamnose.</text>
</comment>
<name>A0A4Z0WHY7_9GAMM</name>
<comment type="cofactor">
    <cofactor evidence="6">
        <name>Mg(2+)</name>
        <dbReference type="ChEBI" id="CHEBI:18420"/>
    </cofactor>
    <text evidence="6">Binds 1 Mg(2+) ion per monomer.</text>
</comment>
<evidence type="ECO:0000256" key="2">
    <source>
        <dbReference type="ARBA" id="ARBA00010944"/>
    </source>
</evidence>
<dbReference type="CDD" id="cd05254">
    <property type="entry name" value="dTDP_HR_like_SDR_e"/>
    <property type="match status" value="1"/>
</dbReference>
<comment type="catalytic activity">
    <reaction evidence="5 6">
        <text>dTDP-beta-L-rhamnose + NADP(+) = dTDP-4-dehydro-beta-L-rhamnose + NADPH + H(+)</text>
        <dbReference type="Rhea" id="RHEA:21796"/>
        <dbReference type="ChEBI" id="CHEBI:15378"/>
        <dbReference type="ChEBI" id="CHEBI:57510"/>
        <dbReference type="ChEBI" id="CHEBI:57783"/>
        <dbReference type="ChEBI" id="CHEBI:58349"/>
        <dbReference type="ChEBI" id="CHEBI:62830"/>
        <dbReference type="EC" id="1.1.1.133"/>
    </reaction>
</comment>
<evidence type="ECO:0000256" key="1">
    <source>
        <dbReference type="ARBA" id="ARBA00004781"/>
    </source>
</evidence>
<dbReference type="InterPro" id="IPR036291">
    <property type="entry name" value="NAD(P)-bd_dom_sf"/>
</dbReference>
<dbReference type="PANTHER" id="PTHR10491">
    <property type="entry name" value="DTDP-4-DEHYDRORHAMNOSE REDUCTASE"/>
    <property type="match status" value="1"/>
</dbReference>
<dbReference type="GO" id="GO:0009243">
    <property type="term" value="P:O antigen biosynthetic process"/>
    <property type="evidence" value="ECO:0007669"/>
    <property type="project" value="UniProtKB-UniPathway"/>
</dbReference>
<dbReference type="PROSITE" id="PS51257">
    <property type="entry name" value="PROKAR_LIPOPROTEIN"/>
    <property type="match status" value="1"/>
</dbReference>
<dbReference type="Proteomes" id="UP000297475">
    <property type="component" value="Unassembled WGS sequence"/>
</dbReference>
<dbReference type="EC" id="1.1.1.133" evidence="3 6"/>
<dbReference type="OrthoDB" id="9803892at2"/>
<evidence type="ECO:0000256" key="4">
    <source>
        <dbReference type="ARBA" id="ARBA00017099"/>
    </source>
</evidence>
<comment type="similarity">
    <text evidence="2 6">Belongs to the dTDP-4-dehydrorhamnose reductase family.</text>
</comment>
<dbReference type="Gene3D" id="3.90.25.10">
    <property type="entry name" value="UDP-galactose 4-epimerase, domain 1"/>
    <property type="match status" value="1"/>
</dbReference>
<dbReference type="EMBL" id="SRMF01000001">
    <property type="protein sequence ID" value="TGG94973.1"/>
    <property type="molecule type" value="Genomic_DNA"/>
</dbReference>